<accession>A0A7J6X451</accession>
<organism evidence="1 2">
    <name type="scientific">Thalictrum thalictroides</name>
    <name type="common">Rue-anemone</name>
    <name type="synonym">Anemone thalictroides</name>
    <dbReference type="NCBI Taxonomy" id="46969"/>
    <lineage>
        <taxon>Eukaryota</taxon>
        <taxon>Viridiplantae</taxon>
        <taxon>Streptophyta</taxon>
        <taxon>Embryophyta</taxon>
        <taxon>Tracheophyta</taxon>
        <taxon>Spermatophyta</taxon>
        <taxon>Magnoliopsida</taxon>
        <taxon>Ranunculales</taxon>
        <taxon>Ranunculaceae</taxon>
        <taxon>Thalictroideae</taxon>
        <taxon>Thalictrum</taxon>
    </lineage>
</organism>
<gene>
    <name evidence="1" type="ORF">FRX31_006829</name>
</gene>
<proteinExistence type="predicted"/>
<protein>
    <submittedName>
        <fullName evidence="1">Uncharacterized protein</fullName>
    </submittedName>
</protein>
<evidence type="ECO:0000313" key="1">
    <source>
        <dbReference type="EMBL" id="KAF5203585.1"/>
    </source>
</evidence>
<sequence length="138" mass="16313">MKKYYVKCHRGDEKHQMPQRLTIQVGGRRKTPRCATKKEGAVHEHWTVSGSSAEWNLHLRRDLRSWEMESKEQLLIILARQNFTDCHDTWRWNGSIHGHFIFESMYRRLEALRTDRGTPAGKQPHYSPTGLFGKVYSF</sequence>
<comment type="caution">
    <text evidence="1">The sequence shown here is derived from an EMBL/GenBank/DDBJ whole genome shotgun (WGS) entry which is preliminary data.</text>
</comment>
<keyword evidence="2" id="KW-1185">Reference proteome</keyword>
<dbReference type="Proteomes" id="UP000554482">
    <property type="component" value="Unassembled WGS sequence"/>
</dbReference>
<name>A0A7J6X451_THATH</name>
<dbReference type="EMBL" id="JABWDY010006586">
    <property type="protein sequence ID" value="KAF5203585.1"/>
    <property type="molecule type" value="Genomic_DNA"/>
</dbReference>
<reference evidence="1 2" key="1">
    <citation type="submission" date="2020-06" db="EMBL/GenBank/DDBJ databases">
        <title>Transcriptomic and genomic resources for Thalictrum thalictroides and T. hernandezii: Facilitating candidate gene discovery in an emerging model plant lineage.</title>
        <authorList>
            <person name="Arias T."/>
            <person name="Riano-Pachon D.M."/>
            <person name="Di Stilio V.S."/>
        </authorList>
    </citation>
    <scope>NUCLEOTIDE SEQUENCE [LARGE SCALE GENOMIC DNA]</scope>
    <source>
        <strain evidence="2">cv. WT478/WT964</strain>
        <tissue evidence="1">Leaves</tissue>
    </source>
</reference>
<evidence type="ECO:0000313" key="2">
    <source>
        <dbReference type="Proteomes" id="UP000554482"/>
    </source>
</evidence>
<dbReference type="AlphaFoldDB" id="A0A7J6X451"/>